<dbReference type="PANTHER" id="PTHR31286">
    <property type="entry name" value="GLYCINE-RICH CELL WALL STRUCTURAL PROTEIN 1.8-LIKE"/>
    <property type="match status" value="1"/>
</dbReference>
<gene>
    <name evidence="2" type="ORF">Sradi_3190000</name>
</gene>
<reference evidence="2" key="1">
    <citation type="submission" date="2020-06" db="EMBL/GenBank/DDBJ databases">
        <authorList>
            <person name="Li T."/>
            <person name="Hu X."/>
            <person name="Zhang T."/>
            <person name="Song X."/>
            <person name="Zhang H."/>
            <person name="Dai N."/>
            <person name="Sheng W."/>
            <person name="Hou X."/>
            <person name="Wei L."/>
        </authorList>
    </citation>
    <scope>NUCLEOTIDE SEQUENCE</scope>
    <source>
        <strain evidence="2">G02</strain>
        <tissue evidence="2">Leaf</tissue>
    </source>
</reference>
<evidence type="ECO:0000313" key="2">
    <source>
        <dbReference type="EMBL" id="KAL0378845.1"/>
    </source>
</evidence>
<organism evidence="2">
    <name type="scientific">Sesamum radiatum</name>
    <name type="common">Black benniseed</name>
    <dbReference type="NCBI Taxonomy" id="300843"/>
    <lineage>
        <taxon>Eukaryota</taxon>
        <taxon>Viridiplantae</taxon>
        <taxon>Streptophyta</taxon>
        <taxon>Embryophyta</taxon>
        <taxon>Tracheophyta</taxon>
        <taxon>Spermatophyta</taxon>
        <taxon>Magnoliopsida</taxon>
        <taxon>eudicotyledons</taxon>
        <taxon>Gunneridae</taxon>
        <taxon>Pentapetalae</taxon>
        <taxon>asterids</taxon>
        <taxon>lamiids</taxon>
        <taxon>Lamiales</taxon>
        <taxon>Pedaliaceae</taxon>
        <taxon>Sesamum</taxon>
    </lineage>
</organism>
<dbReference type="InterPro" id="IPR025836">
    <property type="entry name" value="Zn_knuckle_CX2CX4HX4C"/>
</dbReference>
<dbReference type="InterPro" id="IPR040256">
    <property type="entry name" value="At4g02000-like"/>
</dbReference>
<name>A0AAW2RF73_SESRA</name>
<dbReference type="Pfam" id="PF14392">
    <property type="entry name" value="zf-CCHC_4"/>
    <property type="match status" value="1"/>
</dbReference>
<feature type="domain" description="Zinc knuckle CX2CX4HX4C" evidence="1">
    <location>
        <begin position="39"/>
        <end position="85"/>
    </location>
</feature>
<dbReference type="AlphaFoldDB" id="A0AAW2RF73"/>
<accession>A0AAW2RF73</accession>
<sequence>MSNKVALVIGNKLGRMCKVDQDKNGAVWGSSIRIRVASDVMKPLKRALKIRTVFRDEQLVTFTYERLPNFYYYCGCLGYISRSCELQFREAFIDPKENTPFGSWLWVTLPSLQRGRSSNSS</sequence>
<protein>
    <recommendedName>
        <fullName evidence="1">Zinc knuckle CX2CX4HX4C domain-containing protein</fullName>
    </recommendedName>
</protein>
<dbReference type="PANTHER" id="PTHR31286:SF167">
    <property type="entry name" value="OS09G0268800 PROTEIN"/>
    <property type="match status" value="1"/>
</dbReference>
<comment type="caution">
    <text evidence="2">The sequence shown here is derived from an EMBL/GenBank/DDBJ whole genome shotgun (WGS) entry which is preliminary data.</text>
</comment>
<dbReference type="EMBL" id="JACGWJ010000013">
    <property type="protein sequence ID" value="KAL0378845.1"/>
    <property type="molecule type" value="Genomic_DNA"/>
</dbReference>
<reference evidence="2" key="2">
    <citation type="journal article" date="2024" name="Plant">
        <title>Genomic evolution and insights into agronomic trait innovations of Sesamum species.</title>
        <authorList>
            <person name="Miao H."/>
            <person name="Wang L."/>
            <person name="Qu L."/>
            <person name="Liu H."/>
            <person name="Sun Y."/>
            <person name="Le M."/>
            <person name="Wang Q."/>
            <person name="Wei S."/>
            <person name="Zheng Y."/>
            <person name="Lin W."/>
            <person name="Duan Y."/>
            <person name="Cao H."/>
            <person name="Xiong S."/>
            <person name="Wang X."/>
            <person name="Wei L."/>
            <person name="Li C."/>
            <person name="Ma Q."/>
            <person name="Ju M."/>
            <person name="Zhao R."/>
            <person name="Li G."/>
            <person name="Mu C."/>
            <person name="Tian Q."/>
            <person name="Mei H."/>
            <person name="Zhang T."/>
            <person name="Gao T."/>
            <person name="Zhang H."/>
        </authorList>
    </citation>
    <scope>NUCLEOTIDE SEQUENCE</scope>
    <source>
        <strain evidence="2">G02</strain>
    </source>
</reference>
<evidence type="ECO:0000259" key="1">
    <source>
        <dbReference type="Pfam" id="PF14392"/>
    </source>
</evidence>
<proteinExistence type="predicted"/>